<name>A0ABD6C7E8_9EURY</name>
<comment type="caution">
    <text evidence="1">The sequence shown here is derived from an EMBL/GenBank/DDBJ whole genome shotgun (WGS) entry which is preliminary data.</text>
</comment>
<evidence type="ECO:0008006" key="3">
    <source>
        <dbReference type="Google" id="ProtNLM"/>
    </source>
</evidence>
<dbReference type="Pfam" id="PF24442">
    <property type="entry name" value="DUF7561"/>
    <property type="match status" value="1"/>
</dbReference>
<dbReference type="EMBL" id="JBHUDJ010000002">
    <property type="protein sequence ID" value="MFD1586140.1"/>
    <property type="molecule type" value="Genomic_DNA"/>
</dbReference>
<organism evidence="1 2">
    <name type="scientific">Halorientalis brevis</name>
    <dbReference type="NCBI Taxonomy" id="1126241"/>
    <lineage>
        <taxon>Archaea</taxon>
        <taxon>Methanobacteriati</taxon>
        <taxon>Methanobacteriota</taxon>
        <taxon>Stenosarchaea group</taxon>
        <taxon>Halobacteria</taxon>
        <taxon>Halobacteriales</taxon>
        <taxon>Haloarculaceae</taxon>
        <taxon>Halorientalis</taxon>
    </lineage>
</organism>
<dbReference type="Proteomes" id="UP001597119">
    <property type="component" value="Unassembled WGS sequence"/>
</dbReference>
<gene>
    <name evidence="1" type="ORF">ACFR9U_04035</name>
</gene>
<proteinExistence type="predicted"/>
<accession>A0ABD6C7E8</accession>
<keyword evidence="2" id="KW-1185">Reference proteome</keyword>
<dbReference type="RefSeq" id="WP_247376485.1">
    <property type="nucleotide sequence ID" value="NZ_JALLGV010000002.1"/>
</dbReference>
<protein>
    <recommendedName>
        <fullName evidence="3">Small CPxCG-related zinc finger protein</fullName>
    </recommendedName>
</protein>
<reference evidence="1 2" key="1">
    <citation type="journal article" date="2019" name="Int. J. Syst. Evol. Microbiol.">
        <title>The Global Catalogue of Microorganisms (GCM) 10K type strain sequencing project: providing services to taxonomists for standard genome sequencing and annotation.</title>
        <authorList>
            <consortium name="The Broad Institute Genomics Platform"/>
            <consortium name="The Broad Institute Genome Sequencing Center for Infectious Disease"/>
            <person name="Wu L."/>
            <person name="Ma J."/>
        </authorList>
    </citation>
    <scope>NUCLEOTIDE SEQUENCE [LARGE SCALE GENOMIC DNA]</scope>
    <source>
        <strain evidence="1 2">CGMCC 1.12125</strain>
    </source>
</reference>
<dbReference type="AlphaFoldDB" id="A0ABD6C7E8"/>
<dbReference type="InterPro" id="IPR055983">
    <property type="entry name" value="DUF7561"/>
</dbReference>
<evidence type="ECO:0000313" key="1">
    <source>
        <dbReference type="EMBL" id="MFD1586140.1"/>
    </source>
</evidence>
<sequence>MAKESCDGCGRTVTIAGGISDFWSLSRDKTEGLLLELADGSEWFLCNDCIEQLPDDRDVTAADVRELPGDG</sequence>
<evidence type="ECO:0000313" key="2">
    <source>
        <dbReference type="Proteomes" id="UP001597119"/>
    </source>
</evidence>